<dbReference type="RefSeq" id="WP_176941931.1">
    <property type="nucleotide sequence ID" value="NZ_JABZEC010000001.1"/>
</dbReference>
<evidence type="ECO:0000313" key="2">
    <source>
        <dbReference type="Proteomes" id="UP000563523"/>
    </source>
</evidence>
<proteinExistence type="predicted"/>
<dbReference type="InterPro" id="IPR019734">
    <property type="entry name" value="TPR_rpt"/>
</dbReference>
<accession>A0A850R085</accession>
<dbReference type="Pfam" id="PF13181">
    <property type="entry name" value="TPR_8"/>
    <property type="match status" value="1"/>
</dbReference>
<keyword evidence="2" id="KW-1185">Reference proteome</keyword>
<dbReference type="Pfam" id="PF14559">
    <property type="entry name" value="TPR_19"/>
    <property type="match status" value="1"/>
</dbReference>
<dbReference type="InterPro" id="IPR011990">
    <property type="entry name" value="TPR-like_helical_dom_sf"/>
</dbReference>
<comment type="caution">
    <text evidence="1">The sequence shown here is derived from an EMBL/GenBank/DDBJ whole genome shotgun (WGS) entry which is preliminary data.</text>
</comment>
<dbReference type="PANTHER" id="PTHR12558">
    <property type="entry name" value="CELL DIVISION CYCLE 16,23,27"/>
    <property type="match status" value="1"/>
</dbReference>
<dbReference type="EMBL" id="JABZEC010000001">
    <property type="protein sequence ID" value="NVY95760.1"/>
    <property type="molecule type" value="Genomic_DNA"/>
</dbReference>
<sequence>MAFVDQMLAQLNTGELANSVQLLEKALQFDDPEELFAGAEQLGQAGFSQQAAQIYQHLLDQYPQEDILKVNLAEIKISNDQVDAATDLLAQVSPDSPAYLNALLVGADLYQTLGLYEVSEQKLQQAIHLAPKESVIQFALAELYFNENKFAAALTFYEKLQSQGEKEISGIVISQRLAAVYAGLGQYEEAVQAYQQTPLAFLNADNLYNYASLANKLERNSLTKKVLEQLFQLSPDYAPGYLLAAKLAFKQDQPDKALRFAQTGLSYDPFQVKLYKVGSQAAQKLAEPETAVQLLQMGIKQVSENTALVLSLSSLYLKLGQDQTNLDLLAQFEKQLQDEPQAIWNRGRSELHLDQITAAQTDLLAVYQAYQADPVYLHDLITVLQQGTQDKLPALKAALDKYLKLVPDDYEMDALAQELRGLDED</sequence>
<dbReference type="SUPFAM" id="SSF48452">
    <property type="entry name" value="TPR-like"/>
    <property type="match status" value="2"/>
</dbReference>
<dbReference type="SMART" id="SM00028">
    <property type="entry name" value="TPR"/>
    <property type="match status" value="3"/>
</dbReference>
<protein>
    <recommendedName>
        <fullName evidence="3">TPR repeat-containing protein</fullName>
    </recommendedName>
</protein>
<dbReference type="Proteomes" id="UP000563523">
    <property type="component" value="Unassembled WGS sequence"/>
</dbReference>
<dbReference type="PANTHER" id="PTHR12558:SF13">
    <property type="entry name" value="CELL DIVISION CYCLE PROTEIN 27 HOMOLOG"/>
    <property type="match status" value="1"/>
</dbReference>
<evidence type="ECO:0000313" key="1">
    <source>
        <dbReference type="EMBL" id="NVY95760.1"/>
    </source>
</evidence>
<dbReference type="AlphaFoldDB" id="A0A850R085"/>
<organism evidence="1 2">
    <name type="scientific">Bombilactobacillus apium</name>
    <dbReference type="NCBI Taxonomy" id="2675299"/>
    <lineage>
        <taxon>Bacteria</taxon>
        <taxon>Bacillati</taxon>
        <taxon>Bacillota</taxon>
        <taxon>Bacilli</taxon>
        <taxon>Lactobacillales</taxon>
        <taxon>Lactobacillaceae</taxon>
        <taxon>Bombilactobacillus</taxon>
    </lineage>
</organism>
<dbReference type="Gene3D" id="1.25.40.10">
    <property type="entry name" value="Tetratricopeptide repeat domain"/>
    <property type="match status" value="3"/>
</dbReference>
<name>A0A850R085_9LACO</name>
<reference evidence="1 2" key="1">
    <citation type="submission" date="2020-06" db="EMBL/GenBank/DDBJ databases">
        <authorList>
            <person name="Kang J."/>
        </authorList>
    </citation>
    <scope>NUCLEOTIDE SEQUENCE [LARGE SCALE GENOMIC DNA]</scope>
    <source>
        <strain evidence="1 2">DCY120</strain>
    </source>
</reference>
<gene>
    <name evidence="1" type="ORF">HU830_00860</name>
</gene>
<evidence type="ECO:0008006" key="3">
    <source>
        <dbReference type="Google" id="ProtNLM"/>
    </source>
</evidence>